<dbReference type="Proteomes" id="UP000240317">
    <property type="component" value="Unassembled WGS sequence"/>
</dbReference>
<keyword evidence="3" id="KW-0732">Signal</keyword>
<evidence type="ECO:0000313" key="7">
    <source>
        <dbReference type="Proteomes" id="UP000240317"/>
    </source>
</evidence>
<evidence type="ECO:0000259" key="5">
    <source>
        <dbReference type="Pfam" id="PF04234"/>
    </source>
</evidence>
<dbReference type="Pfam" id="PF04234">
    <property type="entry name" value="CopC"/>
    <property type="match status" value="1"/>
</dbReference>
<dbReference type="InterPro" id="IPR007348">
    <property type="entry name" value="CopC_dom"/>
</dbReference>
<evidence type="ECO:0000256" key="3">
    <source>
        <dbReference type="ARBA" id="ARBA00022729"/>
    </source>
</evidence>
<dbReference type="InterPro" id="IPR032694">
    <property type="entry name" value="CopC/D"/>
</dbReference>
<dbReference type="GO" id="GO:0005886">
    <property type="term" value="C:plasma membrane"/>
    <property type="evidence" value="ECO:0007669"/>
    <property type="project" value="TreeGrafter"/>
</dbReference>
<dbReference type="InterPro" id="IPR014756">
    <property type="entry name" value="Ig_E-set"/>
</dbReference>
<accession>A0A2T3W4F1</accession>
<dbReference type="PANTHER" id="PTHR34820:SF4">
    <property type="entry name" value="INNER MEMBRANE PROTEIN YEBZ"/>
    <property type="match status" value="1"/>
</dbReference>
<dbReference type="GO" id="GO:0046688">
    <property type="term" value="P:response to copper ion"/>
    <property type="evidence" value="ECO:0007669"/>
    <property type="project" value="InterPro"/>
</dbReference>
<dbReference type="PANTHER" id="PTHR34820">
    <property type="entry name" value="INNER MEMBRANE PROTEIN YEBZ"/>
    <property type="match status" value="1"/>
</dbReference>
<comment type="caution">
    <text evidence="6">The sequence shown here is derived from an EMBL/GenBank/DDBJ whole genome shotgun (WGS) entry which is preliminary data.</text>
</comment>
<name>A0A2T3W4F1_9DEIO</name>
<proteinExistence type="predicted"/>
<dbReference type="SUPFAM" id="SSF81296">
    <property type="entry name" value="E set domains"/>
    <property type="match status" value="1"/>
</dbReference>
<dbReference type="Gene3D" id="2.60.40.1220">
    <property type="match status" value="1"/>
</dbReference>
<feature type="domain" description="CopC" evidence="5">
    <location>
        <begin position="57"/>
        <end position="169"/>
    </location>
</feature>
<protein>
    <submittedName>
        <fullName evidence="6">Copper resistance protein CopC</fullName>
    </submittedName>
</protein>
<dbReference type="AlphaFoldDB" id="A0A2T3W4F1"/>
<evidence type="ECO:0000313" key="6">
    <source>
        <dbReference type="EMBL" id="PTA66757.1"/>
    </source>
</evidence>
<dbReference type="GO" id="GO:0042597">
    <property type="term" value="C:periplasmic space"/>
    <property type="evidence" value="ECO:0007669"/>
    <property type="project" value="InterPro"/>
</dbReference>
<keyword evidence="7" id="KW-1185">Reference proteome</keyword>
<gene>
    <name evidence="6" type="ORF">C8263_16115</name>
</gene>
<keyword evidence="4" id="KW-0186">Copper</keyword>
<dbReference type="GO" id="GO:0006825">
    <property type="term" value="P:copper ion transport"/>
    <property type="evidence" value="ECO:0007669"/>
    <property type="project" value="InterPro"/>
</dbReference>
<sequence>MFRCAQEWQADGGRDPAPDVGHPAQHRPAVLIRASVARGDPERTLLALLVPGAALAHADLTRVTPAPGSTVTAPAAITLQFSEPLTTRFSTFRVMKVPGGMSPQKAADKALALETNAPALATRAVTLPATAAIIKLPLKAALPKGLYVVAWKILSDDSHPVTGFRTFTVR</sequence>
<evidence type="ECO:0000256" key="1">
    <source>
        <dbReference type="ARBA" id="ARBA00004196"/>
    </source>
</evidence>
<dbReference type="GO" id="GO:0030313">
    <property type="term" value="C:cell envelope"/>
    <property type="evidence" value="ECO:0007669"/>
    <property type="project" value="UniProtKB-SubCell"/>
</dbReference>
<keyword evidence="2" id="KW-0479">Metal-binding</keyword>
<evidence type="ECO:0000256" key="2">
    <source>
        <dbReference type="ARBA" id="ARBA00022723"/>
    </source>
</evidence>
<organism evidence="6 7">
    <name type="scientific">Deinococcus arcticus</name>
    <dbReference type="NCBI Taxonomy" id="2136176"/>
    <lineage>
        <taxon>Bacteria</taxon>
        <taxon>Thermotogati</taxon>
        <taxon>Deinococcota</taxon>
        <taxon>Deinococci</taxon>
        <taxon>Deinococcales</taxon>
        <taxon>Deinococcaceae</taxon>
        <taxon>Deinococcus</taxon>
    </lineage>
</organism>
<reference evidence="6 7" key="1">
    <citation type="submission" date="2018-03" db="EMBL/GenBank/DDBJ databases">
        <title>Draft genome of Deinococcus sp. OD32.</title>
        <authorList>
            <person name="Wang X.-P."/>
            <person name="Du Z.-J."/>
        </authorList>
    </citation>
    <scope>NUCLEOTIDE SEQUENCE [LARGE SCALE GENOMIC DNA]</scope>
    <source>
        <strain evidence="6 7">OD32</strain>
    </source>
</reference>
<dbReference type="InterPro" id="IPR014755">
    <property type="entry name" value="Cu-Rt/internalin_Ig-like"/>
</dbReference>
<comment type="subcellular location">
    <subcellularLocation>
        <location evidence="1">Cell envelope</location>
    </subcellularLocation>
</comment>
<dbReference type="GO" id="GO:0005507">
    <property type="term" value="F:copper ion binding"/>
    <property type="evidence" value="ECO:0007669"/>
    <property type="project" value="InterPro"/>
</dbReference>
<evidence type="ECO:0000256" key="4">
    <source>
        <dbReference type="ARBA" id="ARBA00023008"/>
    </source>
</evidence>
<dbReference type="OrthoDB" id="2353937at2"/>
<dbReference type="EMBL" id="PYSV01000020">
    <property type="protein sequence ID" value="PTA66757.1"/>
    <property type="molecule type" value="Genomic_DNA"/>
</dbReference>